<evidence type="ECO:0000313" key="2">
    <source>
        <dbReference type="EMBL" id="TCJ98802.1"/>
    </source>
</evidence>
<feature type="transmembrane region" description="Helical" evidence="1">
    <location>
        <begin position="5"/>
        <end position="26"/>
    </location>
</feature>
<gene>
    <name evidence="2" type="ORF">EV694_1229</name>
</gene>
<protein>
    <recommendedName>
        <fullName evidence="4">Phage abortive infection protein</fullName>
    </recommendedName>
</protein>
<sequence length="281" mass="33664">MKKYIIGAVIISVFLIIIDVLLNIYFPSLSNFITNWVMAIGTVFLVWIAYNTSDSWVKQSKPNVILGIKKEFDDLLSKFIRFDEYVHKEDKYSSFFLKVGEPEDNLRPSIAPEINYVKDMHNKFLLGIENNFNNFLYLLKTHRDYFSKNNEFDNSIFSLAKEFNDFKDIYNKEEIDKKFREYYEKCKDNILYSMRSIPVEIFLLENGYYSETAKNSRFYRYIIKNDKNKLEVINNKAYFVFYNENDEPFNMEVSLCLYKKIIKDYIDKFQEEVDKVISHSI</sequence>
<evidence type="ECO:0000256" key="1">
    <source>
        <dbReference type="SAM" id="Phobius"/>
    </source>
</evidence>
<keyword evidence="1" id="KW-1133">Transmembrane helix</keyword>
<feature type="transmembrane region" description="Helical" evidence="1">
    <location>
        <begin position="32"/>
        <end position="50"/>
    </location>
</feature>
<dbReference type="AlphaFoldDB" id="A0A4R1FY87"/>
<organism evidence="2 3">
    <name type="scientific">Volucribacter psittacicida</name>
    <dbReference type="NCBI Taxonomy" id="203482"/>
    <lineage>
        <taxon>Bacteria</taxon>
        <taxon>Pseudomonadati</taxon>
        <taxon>Pseudomonadota</taxon>
        <taxon>Gammaproteobacteria</taxon>
        <taxon>Pasteurellales</taxon>
        <taxon>Pasteurellaceae</taxon>
        <taxon>Volucribacter</taxon>
    </lineage>
</organism>
<dbReference type="RefSeq" id="WP_132690514.1">
    <property type="nucleotide sequence ID" value="NZ_SMFT01000002.1"/>
</dbReference>
<evidence type="ECO:0008006" key="4">
    <source>
        <dbReference type="Google" id="ProtNLM"/>
    </source>
</evidence>
<dbReference type="Proteomes" id="UP000294702">
    <property type="component" value="Unassembled WGS sequence"/>
</dbReference>
<name>A0A4R1FY87_9PAST</name>
<comment type="caution">
    <text evidence="2">The sequence shown here is derived from an EMBL/GenBank/DDBJ whole genome shotgun (WGS) entry which is preliminary data.</text>
</comment>
<reference evidence="2 3" key="1">
    <citation type="submission" date="2019-03" db="EMBL/GenBank/DDBJ databases">
        <title>Genomic Encyclopedia of Type Strains, Phase IV (KMG-IV): sequencing the most valuable type-strain genomes for metagenomic binning, comparative biology and taxonomic classification.</title>
        <authorList>
            <person name="Goeker M."/>
        </authorList>
    </citation>
    <scope>NUCLEOTIDE SEQUENCE [LARGE SCALE GENOMIC DNA]</scope>
    <source>
        <strain evidence="2 3">DSM 15534</strain>
    </source>
</reference>
<keyword evidence="1" id="KW-0812">Transmembrane</keyword>
<accession>A0A4R1FY87</accession>
<evidence type="ECO:0000313" key="3">
    <source>
        <dbReference type="Proteomes" id="UP000294702"/>
    </source>
</evidence>
<keyword evidence="1" id="KW-0472">Membrane</keyword>
<dbReference type="EMBL" id="SMFT01000002">
    <property type="protein sequence ID" value="TCJ98802.1"/>
    <property type="molecule type" value="Genomic_DNA"/>
</dbReference>
<proteinExistence type="predicted"/>
<keyword evidence="3" id="KW-1185">Reference proteome</keyword>